<comment type="caution">
    <text evidence="1">The sequence shown here is derived from an EMBL/GenBank/DDBJ whole genome shotgun (WGS) entry which is preliminary data.</text>
</comment>
<evidence type="ECO:0000313" key="2">
    <source>
        <dbReference type="Proteomes" id="UP000276133"/>
    </source>
</evidence>
<sequence>MRCMETFIIRQVSTFLVNKLISAFLDFFNKSLKKVNELSNIQDNIKKINLIRSDFLMSNLLNSLP</sequence>
<name>A0A3M7QQT2_BRAPC</name>
<dbReference type="AlphaFoldDB" id="A0A3M7QQT2"/>
<accession>A0A3M7QQT2</accession>
<organism evidence="1 2">
    <name type="scientific">Brachionus plicatilis</name>
    <name type="common">Marine rotifer</name>
    <name type="synonym">Brachionus muelleri</name>
    <dbReference type="NCBI Taxonomy" id="10195"/>
    <lineage>
        <taxon>Eukaryota</taxon>
        <taxon>Metazoa</taxon>
        <taxon>Spiralia</taxon>
        <taxon>Gnathifera</taxon>
        <taxon>Rotifera</taxon>
        <taxon>Eurotatoria</taxon>
        <taxon>Monogononta</taxon>
        <taxon>Pseudotrocha</taxon>
        <taxon>Ploima</taxon>
        <taxon>Brachionidae</taxon>
        <taxon>Brachionus</taxon>
    </lineage>
</organism>
<dbReference type="EMBL" id="REGN01005420">
    <property type="protein sequence ID" value="RNA13434.1"/>
    <property type="molecule type" value="Genomic_DNA"/>
</dbReference>
<proteinExistence type="predicted"/>
<evidence type="ECO:0000313" key="1">
    <source>
        <dbReference type="EMBL" id="RNA13434.1"/>
    </source>
</evidence>
<gene>
    <name evidence="1" type="ORF">BpHYR1_033666</name>
</gene>
<reference evidence="1 2" key="1">
    <citation type="journal article" date="2018" name="Sci. Rep.">
        <title>Genomic signatures of local adaptation to the degree of environmental predictability in rotifers.</title>
        <authorList>
            <person name="Franch-Gras L."/>
            <person name="Hahn C."/>
            <person name="Garcia-Roger E.M."/>
            <person name="Carmona M.J."/>
            <person name="Serra M."/>
            <person name="Gomez A."/>
        </authorList>
    </citation>
    <scope>NUCLEOTIDE SEQUENCE [LARGE SCALE GENOMIC DNA]</scope>
    <source>
        <strain evidence="1">HYR1</strain>
    </source>
</reference>
<protein>
    <submittedName>
        <fullName evidence="1">Uncharacterized protein</fullName>
    </submittedName>
</protein>
<keyword evidence="2" id="KW-1185">Reference proteome</keyword>
<dbReference type="Proteomes" id="UP000276133">
    <property type="component" value="Unassembled WGS sequence"/>
</dbReference>